<evidence type="ECO:0000256" key="3">
    <source>
        <dbReference type="ARBA" id="ARBA00023163"/>
    </source>
</evidence>
<dbReference type="InterPro" id="IPR001845">
    <property type="entry name" value="HTH_ArsR_DNA-bd_dom"/>
</dbReference>
<organism evidence="5 6">
    <name type="scientific">Nonomuraea monospora</name>
    <dbReference type="NCBI Taxonomy" id="568818"/>
    <lineage>
        <taxon>Bacteria</taxon>
        <taxon>Bacillati</taxon>
        <taxon>Actinomycetota</taxon>
        <taxon>Actinomycetes</taxon>
        <taxon>Streptosporangiales</taxon>
        <taxon>Streptosporangiaceae</taxon>
        <taxon>Nonomuraea</taxon>
    </lineage>
</organism>
<accession>A0ABN3CZ14</accession>
<dbReference type="Gene3D" id="1.10.10.10">
    <property type="entry name" value="Winged helix-like DNA-binding domain superfamily/Winged helix DNA-binding domain"/>
    <property type="match status" value="1"/>
</dbReference>
<dbReference type="SUPFAM" id="SSF46785">
    <property type="entry name" value="Winged helix' DNA-binding domain"/>
    <property type="match status" value="1"/>
</dbReference>
<evidence type="ECO:0000259" key="4">
    <source>
        <dbReference type="SMART" id="SM00418"/>
    </source>
</evidence>
<dbReference type="PANTHER" id="PTHR33154">
    <property type="entry name" value="TRANSCRIPTIONAL REGULATOR, ARSR FAMILY"/>
    <property type="match status" value="1"/>
</dbReference>
<sequence length="196" mass="22007">MSSPEQTRRITDLDTLKALGHPLRIKLYRALYVAGTATASQLADQVGEAVSLVSYHLRKLAKHGIIEEFEGPGGDARQRWWRPVVTSMSSMDEDFRDAPERNAVHTAVSRVYARQRVELYESYLDAKGAWSDDWRDSAFSSESLMPLNVAELRSLRAEIGELVRGYQVRAEAARDAGDTEGRENVAVQTYGFPFRA</sequence>
<dbReference type="SMART" id="SM00418">
    <property type="entry name" value="HTH_ARSR"/>
    <property type="match status" value="1"/>
</dbReference>
<keyword evidence="6" id="KW-1185">Reference proteome</keyword>
<evidence type="ECO:0000313" key="5">
    <source>
        <dbReference type="EMBL" id="GAA2214724.1"/>
    </source>
</evidence>
<dbReference type="InterPro" id="IPR036390">
    <property type="entry name" value="WH_DNA-bd_sf"/>
</dbReference>
<dbReference type="Proteomes" id="UP001499843">
    <property type="component" value="Unassembled WGS sequence"/>
</dbReference>
<comment type="caution">
    <text evidence="5">The sequence shown here is derived from an EMBL/GenBank/DDBJ whole genome shotgun (WGS) entry which is preliminary data.</text>
</comment>
<dbReference type="InterPro" id="IPR051081">
    <property type="entry name" value="HTH_MetalResp_TranReg"/>
</dbReference>
<evidence type="ECO:0000256" key="1">
    <source>
        <dbReference type="ARBA" id="ARBA00023015"/>
    </source>
</evidence>
<reference evidence="5 6" key="1">
    <citation type="journal article" date="2019" name="Int. J. Syst. Evol. Microbiol.">
        <title>The Global Catalogue of Microorganisms (GCM) 10K type strain sequencing project: providing services to taxonomists for standard genome sequencing and annotation.</title>
        <authorList>
            <consortium name="The Broad Institute Genomics Platform"/>
            <consortium name="The Broad Institute Genome Sequencing Center for Infectious Disease"/>
            <person name="Wu L."/>
            <person name="Ma J."/>
        </authorList>
    </citation>
    <scope>NUCLEOTIDE SEQUENCE [LARGE SCALE GENOMIC DNA]</scope>
    <source>
        <strain evidence="5 6">JCM 16114</strain>
    </source>
</reference>
<keyword evidence="3" id="KW-0804">Transcription</keyword>
<proteinExistence type="predicted"/>
<gene>
    <name evidence="5" type="ORF">GCM10009850_101890</name>
</gene>
<dbReference type="PANTHER" id="PTHR33154:SF15">
    <property type="entry name" value="REGULATORY PROTEIN ARSR"/>
    <property type="match status" value="1"/>
</dbReference>
<dbReference type="InterPro" id="IPR036388">
    <property type="entry name" value="WH-like_DNA-bd_sf"/>
</dbReference>
<keyword evidence="1" id="KW-0805">Transcription regulation</keyword>
<dbReference type="EMBL" id="BAAAQX010000043">
    <property type="protein sequence ID" value="GAA2214724.1"/>
    <property type="molecule type" value="Genomic_DNA"/>
</dbReference>
<dbReference type="Pfam" id="PF12840">
    <property type="entry name" value="HTH_20"/>
    <property type="match status" value="1"/>
</dbReference>
<dbReference type="InterPro" id="IPR011991">
    <property type="entry name" value="ArsR-like_HTH"/>
</dbReference>
<protein>
    <submittedName>
        <fullName evidence="5">Helix-turn-helix domain-containing protein</fullName>
    </submittedName>
</protein>
<evidence type="ECO:0000256" key="2">
    <source>
        <dbReference type="ARBA" id="ARBA00023125"/>
    </source>
</evidence>
<dbReference type="CDD" id="cd00090">
    <property type="entry name" value="HTH_ARSR"/>
    <property type="match status" value="1"/>
</dbReference>
<feature type="domain" description="HTH arsR-type" evidence="4">
    <location>
        <begin position="14"/>
        <end position="97"/>
    </location>
</feature>
<name>A0ABN3CZ14_9ACTN</name>
<dbReference type="RefSeq" id="WP_344492823.1">
    <property type="nucleotide sequence ID" value="NZ_BAAAQX010000043.1"/>
</dbReference>
<keyword evidence="2" id="KW-0238">DNA-binding</keyword>
<evidence type="ECO:0000313" key="6">
    <source>
        <dbReference type="Proteomes" id="UP001499843"/>
    </source>
</evidence>